<evidence type="ECO:0000313" key="2">
    <source>
        <dbReference type="Proteomes" id="UP001597380"/>
    </source>
</evidence>
<keyword evidence="2" id="KW-1185">Reference proteome</keyword>
<sequence length="75" mass="8172">MLDIAIKEIKSGTRGFNQSEIIALAINEGHSAQHAMEISNALDAAVSSEWQSISPLFDALEVQGYGELINELAQW</sequence>
<dbReference type="RefSeq" id="WP_345340272.1">
    <property type="nucleotide sequence ID" value="NZ_BAABLI010000014.1"/>
</dbReference>
<accession>A0ABW4XKZ4</accession>
<name>A0ABW4XKZ4_9GAMM</name>
<comment type="caution">
    <text evidence="1">The sequence shown here is derived from an EMBL/GenBank/DDBJ whole genome shotgun (WGS) entry which is preliminary data.</text>
</comment>
<dbReference type="EMBL" id="JBHUHT010000009">
    <property type="protein sequence ID" value="MFD2095657.1"/>
    <property type="molecule type" value="Genomic_DNA"/>
</dbReference>
<dbReference type="Proteomes" id="UP001597380">
    <property type="component" value="Unassembled WGS sequence"/>
</dbReference>
<evidence type="ECO:0000313" key="1">
    <source>
        <dbReference type="EMBL" id="MFD2095657.1"/>
    </source>
</evidence>
<proteinExistence type="predicted"/>
<organism evidence="1 2">
    <name type="scientific">Corallincola platygyrae</name>
    <dbReference type="NCBI Taxonomy" id="1193278"/>
    <lineage>
        <taxon>Bacteria</taxon>
        <taxon>Pseudomonadati</taxon>
        <taxon>Pseudomonadota</taxon>
        <taxon>Gammaproteobacteria</taxon>
        <taxon>Alteromonadales</taxon>
        <taxon>Psychromonadaceae</taxon>
        <taxon>Corallincola</taxon>
    </lineage>
</organism>
<reference evidence="2" key="1">
    <citation type="journal article" date="2019" name="Int. J. Syst. Evol. Microbiol.">
        <title>The Global Catalogue of Microorganisms (GCM) 10K type strain sequencing project: providing services to taxonomists for standard genome sequencing and annotation.</title>
        <authorList>
            <consortium name="The Broad Institute Genomics Platform"/>
            <consortium name="The Broad Institute Genome Sequencing Center for Infectious Disease"/>
            <person name="Wu L."/>
            <person name="Ma J."/>
        </authorList>
    </citation>
    <scope>NUCLEOTIDE SEQUENCE [LARGE SCALE GENOMIC DNA]</scope>
    <source>
        <strain evidence="2">CGMCC 1.10992</strain>
    </source>
</reference>
<gene>
    <name evidence="1" type="ORF">ACFSJ3_06620</name>
</gene>
<protein>
    <submittedName>
        <fullName evidence="1">Uncharacterized protein</fullName>
    </submittedName>
</protein>